<dbReference type="AlphaFoldDB" id="A0A445LNV5"/>
<reference evidence="2 3" key="1">
    <citation type="submission" date="2018-09" db="EMBL/GenBank/DDBJ databases">
        <title>A high-quality reference genome of wild soybean provides a powerful tool to mine soybean genomes.</title>
        <authorList>
            <person name="Xie M."/>
            <person name="Chung C.Y.L."/>
            <person name="Li M.-W."/>
            <person name="Wong F.-L."/>
            <person name="Chan T.-F."/>
            <person name="Lam H.-M."/>
        </authorList>
    </citation>
    <scope>NUCLEOTIDE SEQUENCE [LARGE SCALE GENOMIC DNA]</scope>
    <source>
        <strain evidence="3">cv. W05</strain>
        <tissue evidence="2">Hypocotyl of etiolated seedlings</tissue>
    </source>
</reference>
<keyword evidence="1" id="KW-1133">Transmembrane helix</keyword>
<evidence type="ECO:0000256" key="1">
    <source>
        <dbReference type="SAM" id="Phobius"/>
    </source>
</evidence>
<evidence type="ECO:0000313" key="2">
    <source>
        <dbReference type="EMBL" id="RZC24979.1"/>
    </source>
</evidence>
<gene>
    <name evidence="2" type="ORF">D0Y65_003916</name>
</gene>
<dbReference type="Proteomes" id="UP000289340">
    <property type="component" value="Chromosome 2"/>
</dbReference>
<feature type="transmembrane region" description="Helical" evidence="1">
    <location>
        <begin position="42"/>
        <end position="64"/>
    </location>
</feature>
<protein>
    <submittedName>
        <fullName evidence="2">Uncharacterized protein</fullName>
    </submittedName>
</protein>
<accession>A0A445LNV5</accession>
<name>A0A445LNV5_GLYSO</name>
<keyword evidence="1" id="KW-0472">Membrane</keyword>
<dbReference type="SMR" id="A0A445LNV5"/>
<organism evidence="2 3">
    <name type="scientific">Glycine soja</name>
    <name type="common">Wild soybean</name>
    <dbReference type="NCBI Taxonomy" id="3848"/>
    <lineage>
        <taxon>Eukaryota</taxon>
        <taxon>Viridiplantae</taxon>
        <taxon>Streptophyta</taxon>
        <taxon>Embryophyta</taxon>
        <taxon>Tracheophyta</taxon>
        <taxon>Spermatophyta</taxon>
        <taxon>Magnoliopsida</taxon>
        <taxon>eudicotyledons</taxon>
        <taxon>Gunneridae</taxon>
        <taxon>Pentapetalae</taxon>
        <taxon>rosids</taxon>
        <taxon>fabids</taxon>
        <taxon>Fabales</taxon>
        <taxon>Fabaceae</taxon>
        <taxon>Papilionoideae</taxon>
        <taxon>50 kb inversion clade</taxon>
        <taxon>NPAAA clade</taxon>
        <taxon>indigoferoid/millettioid clade</taxon>
        <taxon>Phaseoleae</taxon>
        <taxon>Glycine</taxon>
        <taxon>Glycine subgen. Soja</taxon>
    </lineage>
</organism>
<comment type="caution">
    <text evidence="2">The sequence shown here is derived from an EMBL/GenBank/DDBJ whole genome shotgun (WGS) entry which is preliminary data.</text>
</comment>
<feature type="transmembrane region" description="Helical" evidence="1">
    <location>
        <begin position="12"/>
        <end position="35"/>
    </location>
</feature>
<sequence length="83" mass="9666">MSLNTFPLLSFYIFHFFYIYSTTPLCVLTLQTLVLSSLALSLYPFVYLIFHLFISLFSSASQVWNETKPILSFHHLEFSFPSS</sequence>
<keyword evidence="1" id="KW-0812">Transmembrane</keyword>
<proteinExistence type="predicted"/>
<evidence type="ECO:0000313" key="3">
    <source>
        <dbReference type="Proteomes" id="UP000289340"/>
    </source>
</evidence>
<keyword evidence="3" id="KW-1185">Reference proteome</keyword>
<dbReference type="EMBL" id="QZWG01000002">
    <property type="protein sequence ID" value="RZC24979.1"/>
    <property type="molecule type" value="Genomic_DNA"/>
</dbReference>